<dbReference type="InterPro" id="IPR001670">
    <property type="entry name" value="ADH_Fe/GldA"/>
</dbReference>
<evidence type="ECO:0000256" key="11">
    <source>
        <dbReference type="PIRSR" id="PIRSR000112-3"/>
    </source>
</evidence>
<evidence type="ECO:0000256" key="3">
    <source>
        <dbReference type="ARBA" id="ARBA00023002"/>
    </source>
</evidence>
<evidence type="ECO:0000256" key="9">
    <source>
        <dbReference type="PIRSR" id="PIRSR000112-1"/>
    </source>
</evidence>
<dbReference type="PIRSF" id="PIRSF000112">
    <property type="entry name" value="Glycerol_dehydrogenase"/>
    <property type="match status" value="1"/>
</dbReference>
<dbReference type="InterPro" id="IPR018211">
    <property type="entry name" value="ADH_Fe_CS"/>
</dbReference>
<dbReference type="RefSeq" id="WP_078709992.1">
    <property type="nucleotide sequence ID" value="NZ_FUXL01000017.1"/>
</dbReference>
<keyword evidence="9" id="KW-0862">Zinc</keyword>
<evidence type="ECO:0000256" key="10">
    <source>
        <dbReference type="PIRSR" id="PIRSR000112-2"/>
    </source>
</evidence>
<evidence type="ECO:0000256" key="7">
    <source>
        <dbReference type="ARBA" id="ARBA00040132"/>
    </source>
</evidence>
<dbReference type="AlphaFoldDB" id="A0A1T4T2G8"/>
<feature type="domain" description="Alcohol dehydrogenase iron-type/glycerol dehydrogenase GldA" evidence="12">
    <location>
        <begin position="8"/>
        <end position="149"/>
    </location>
</feature>
<dbReference type="EMBL" id="FUXL01000017">
    <property type="protein sequence ID" value="SKA34646.1"/>
    <property type="molecule type" value="Genomic_DNA"/>
</dbReference>
<sequence length="358" mass="37722">MTKIMISPAKFVLGGGELSRLGVYLDDYGTKSLLVAHKDDEARVATSLTACGNKITSAGFSGECSKTEIERLLGVARSGGFDCIVGLGGGKALDTAKAVANNLKAPVVVVPTIASTDAPTSALSVIYTDDGEFEEYSFYKRNPDLVLVDSAVIAAAPVRFLVAGMGDGMSTFFEARACAKSFATAMAGGQSTKAALAIAELCYRTLLEDSVKAKAACERKVVTQSLENVIEANILLSGLGFESSGLAAAHAIHNGLTRLEETHHFFHGEKVSFGTLVQLVLEAAPQAEIDTYTRYCRSVGLPLSFGELGVRDLDPDRLMDVAKAATAPNETIHNMPFKVTADMVYAALLVADQIGRAA</sequence>
<dbReference type="Gene3D" id="1.20.1090.10">
    <property type="entry name" value="Dehydroquinate synthase-like - alpha domain"/>
    <property type="match status" value="1"/>
</dbReference>
<keyword evidence="4 11" id="KW-0520">NAD</keyword>
<dbReference type="InterPro" id="IPR016205">
    <property type="entry name" value="Glycerol_DH"/>
</dbReference>
<comment type="pathway">
    <text evidence="5">Polyol metabolism; glycerol fermentation; glycerone phosphate from glycerol (oxidative route): step 1/2.</text>
</comment>
<comment type="catalytic activity">
    <reaction evidence="8">
        <text>glycerol + NAD(+) = dihydroxyacetone + NADH + H(+)</text>
        <dbReference type="Rhea" id="RHEA:13769"/>
        <dbReference type="ChEBI" id="CHEBI:15378"/>
        <dbReference type="ChEBI" id="CHEBI:16016"/>
        <dbReference type="ChEBI" id="CHEBI:17754"/>
        <dbReference type="ChEBI" id="CHEBI:57540"/>
        <dbReference type="ChEBI" id="CHEBI:57945"/>
        <dbReference type="EC" id="1.1.1.6"/>
    </reaction>
</comment>
<accession>A0A1T4T2G8</accession>
<dbReference type="OrthoDB" id="5198708at2"/>
<dbReference type="GO" id="GO:0008888">
    <property type="term" value="F:glycerol dehydrogenase (NAD+) activity"/>
    <property type="evidence" value="ECO:0007669"/>
    <property type="project" value="UniProtKB-EC"/>
</dbReference>
<organism evidence="13 14">
    <name type="scientific">Consotaella salsifontis</name>
    <dbReference type="NCBI Taxonomy" id="1365950"/>
    <lineage>
        <taxon>Bacteria</taxon>
        <taxon>Pseudomonadati</taxon>
        <taxon>Pseudomonadota</taxon>
        <taxon>Alphaproteobacteria</taxon>
        <taxon>Hyphomicrobiales</taxon>
        <taxon>Aurantimonadaceae</taxon>
        <taxon>Consotaella</taxon>
    </lineage>
</organism>
<gene>
    <name evidence="13" type="ORF">SAMN05428963_11787</name>
</gene>
<feature type="binding site" evidence="11">
    <location>
        <position position="123"/>
    </location>
    <ligand>
        <name>NAD(+)</name>
        <dbReference type="ChEBI" id="CHEBI:57540"/>
    </ligand>
</feature>
<feature type="binding site" evidence="11">
    <location>
        <position position="121"/>
    </location>
    <ligand>
        <name>NAD(+)</name>
        <dbReference type="ChEBI" id="CHEBI:57540"/>
    </ligand>
</feature>
<evidence type="ECO:0000256" key="2">
    <source>
        <dbReference type="ARBA" id="ARBA00022723"/>
    </source>
</evidence>
<name>A0A1T4T2G8_9HYPH</name>
<evidence type="ECO:0000256" key="6">
    <source>
        <dbReference type="ARBA" id="ARBA00039147"/>
    </source>
</evidence>
<feature type="binding site" evidence="9">
    <location>
        <position position="267"/>
    </location>
    <ligand>
        <name>glycerol</name>
        <dbReference type="ChEBI" id="CHEBI:17754"/>
    </ligand>
</feature>
<dbReference type="PROSITE" id="PS00060">
    <property type="entry name" value="ADH_IRON_2"/>
    <property type="match status" value="1"/>
</dbReference>
<evidence type="ECO:0000259" key="12">
    <source>
        <dbReference type="Pfam" id="PF00465"/>
    </source>
</evidence>
<comment type="similarity">
    <text evidence="1">Belongs to the iron-containing alcohol dehydrogenase family.</text>
</comment>
<feature type="binding site" evidence="9">
    <location>
        <position position="250"/>
    </location>
    <ligand>
        <name>glycerol</name>
        <dbReference type="ChEBI" id="CHEBI:17754"/>
    </ligand>
</feature>
<evidence type="ECO:0000313" key="14">
    <source>
        <dbReference type="Proteomes" id="UP000190135"/>
    </source>
</evidence>
<dbReference type="CDD" id="cd08170">
    <property type="entry name" value="GlyDH"/>
    <property type="match status" value="1"/>
</dbReference>
<feature type="binding site" evidence="11">
    <location>
        <begin position="90"/>
        <end position="94"/>
    </location>
    <ligand>
        <name>NAD(+)</name>
        <dbReference type="ChEBI" id="CHEBI:57540"/>
    </ligand>
</feature>
<evidence type="ECO:0000313" key="13">
    <source>
        <dbReference type="EMBL" id="SKA34646.1"/>
    </source>
</evidence>
<dbReference type="STRING" id="1365950.SAMN05428963_11787"/>
<keyword evidence="3" id="KW-0560">Oxidoreductase</keyword>
<feature type="binding site" evidence="10">
    <location>
        <position position="117"/>
    </location>
    <ligand>
        <name>glycerol</name>
        <dbReference type="ChEBI" id="CHEBI:17754"/>
    </ligand>
</feature>
<dbReference type="SUPFAM" id="SSF56796">
    <property type="entry name" value="Dehydroquinate synthase-like"/>
    <property type="match status" value="1"/>
</dbReference>
<dbReference type="GO" id="GO:0046872">
    <property type="term" value="F:metal ion binding"/>
    <property type="evidence" value="ECO:0007669"/>
    <property type="project" value="UniProtKB-KW"/>
</dbReference>
<comment type="cofactor">
    <cofactor evidence="9">
        <name>Zn(2+)</name>
        <dbReference type="ChEBI" id="CHEBI:29105"/>
    </cofactor>
    <text evidence="9">Binds 1 zinc ion per subunit.</text>
</comment>
<reference evidence="13 14" key="1">
    <citation type="submission" date="2017-02" db="EMBL/GenBank/DDBJ databases">
        <authorList>
            <person name="Peterson S.W."/>
        </authorList>
    </citation>
    <scope>NUCLEOTIDE SEQUENCE [LARGE SCALE GENOMIC DNA]</scope>
    <source>
        <strain evidence="13 14">USBA 369</strain>
    </source>
</reference>
<evidence type="ECO:0000256" key="1">
    <source>
        <dbReference type="ARBA" id="ARBA00007358"/>
    </source>
</evidence>
<feature type="binding site" evidence="11">
    <location>
        <position position="127"/>
    </location>
    <ligand>
        <name>NAD(+)</name>
        <dbReference type="ChEBI" id="CHEBI:57540"/>
    </ligand>
</feature>
<evidence type="ECO:0000256" key="4">
    <source>
        <dbReference type="ARBA" id="ARBA00023027"/>
    </source>
</evidence>
<dbReference type="NCBIfam" id="NF006941">
    <property type="entry name" value="PRK09423.1"/>
    <property type="match status" value="1"/>
</dbReference>
<dbReference type="Proteomes" id="UP000190135">
    <property type="component" value="Unassembled WGS sequence"/>
</dbReference>
<feature type="binding site" evidence="9">
    <location>
        <position position="167"/>
    </location>
    <ligand>
        <name>glycerol</name>
        <dbReference type="ChEBI" id="CHEBI:17754"/>
    </ligand>
</feature>
<dbReference type="PANTHER" id="PTHR43616">
    <property type="entry name" value="GLYCEROL DEHYDROGENASE"/>
    <property type="match status" value="1"/>
</dbReference>
<evidence type="ECO:0000256" key="8">
    <source>
        <dbReference type="ARBA" id="ARBA00049006"/>
    </source>
</evidence>
<dbReference type="EC" id="1.1.1.6" evidence="6"/>
<dbReference type="PANTHER" id="PTHR43616:SF5">
    <property type="entry name" value="GLYCEROL DEHYDROGENASE 1"/>
    <property type="match status" value="1"/>
</dbReference>
<feature type="binding site" evidence="11">
    <location>
        <begin position="112"/>
        <end position="115"/>
    </location>
    <ligand>
        <name>NAD(+)</name>
        <dbReference type="ChEBI" id="CHEBI:57540"/>
    </ligand>
</feature>
<dbReference type="GO" id="GO:0005829">
    <property type="term" value="C:cytosol"/>
    <property type="evidence" value="ECO:0007669"/>
    <property type="project" value="TreeGrafter"/>
</dbReference>
<protein>
    <recommendedName>
        <fullName evidence="7">Glycerol dehydrogenase</fullName>
        <ecNumber evidence="6">1.1.1.6</ecNumber>
    </recommendedName>
</protein>
<keyword evidence="14" id="KW-1185">Reference proteome</keyword>
<proteinExistence type="inferred from homology"/>
<dbReference type="Gene3D" id="3.40.50.1970">
    <property type="match status" value="1"/>
</dbReference>
<evidence type="ECO:0000256" key="5">
    <source>
        <dbReference type="ARBA" id="ARBA00037918"/>
    </source>
</evidence>
<dbReference type="Pfam" id="PF00465">
    <property type="entry name" value="Fe-ADH"/>
    <property type="match status" value="1"/>
</dbReference>
<keyword evidence="2 9" id="KW-0479">Metal-binding</keyword>